<evidence type="ECO:0000313" key="3">
    <source>
        <dbReference type="Proteomes" id="UP001527882"/>
    </source>
</evidence>
<name>A0ABT4Q3G4_9BACL</name>
<gene>
    <name evidence="2" type="ORF">O9H85_02905</name>
</gene>
<dbReference type="PANTHER" id="PTHR38448:SF2">
    <property type="entry name" value="REGULATORY PROTEIN YLBF"/>
    <property type="match status" value="1"/>
</dbReference>
<sequence>MAVTEKQTLDMSALLLGAYELAEMIIHSADTADYLYWKERQESDPEVKVLVREFGRKKELFEETQRFGHFHPNYHEALDRVKEVQEKLERLEPVHRFKSAEERLDEILFEVSETLARAVSDSIKVPGNGAEEGGGCSSGGSCSGKCG</sequence>
<dbReference type="InterPro" id="IPR052767">
    <property type="entry name" value="Bact_com_dev_regulator"/>
</dbReference>
<dbReference type="EMBL" id="JAQAGZ010000001">
    <property type="protein sequence ID" value="MCZ8511404.1"/>
    <property type="molecule type" value="Genomic_DNA"/>
</dbReference>
<dbReference type="InterPro" id="IPR010368">
    <property type="entry name" value="Com_YlbF"/>
</dbReference>
<dbReference type="SUPFAM" id="SSF158622">
    <property type="entry name" value="YheA/YmcA-like"/>
    <property type="match status" value="1"/>
</dbReference>
<evidence type="ECO:0000313" key="2">
    <source>
        <dbReference type="EMBL" id="MCZ8511404.1"/>
    </source>
</evidence>
<dbReference type="PANTHER" id="PTHR38448">
    <property type="entry name" value="REGULATORY PROTEIN YLBF-RELATED"/>
    <property type="match status" value="1"/>
</dbReference>
<dbReference type="Pfam" id="PF06133">
    <property type="entry name" value="Com_YlbF"/>
    <property type="match status" value="1"/>
</dbReference>
<dbReference type="Proteomes" id="UP001527882">
    <property type="component" value="Unassembled WGS sequence"/>
</dbReference>
<dbReference type="InterPro" id="IPR023378">
    <property type="entry name" value="YheA/YmcA-like_dom_sf"/>
</dbReference>
<proteinExistence type="predicted"/>
<keyword evidence="3" id="KW-1185">Reference proteome</keyword>
<feature type="region of interest" description="Disordered" evidence="1">
    <location>
        <begin position="127"/>
        <end position="147"/>
    </location>
</feature>
<feature type="compositionally biased region" description="Gly residues" evidence="1">
    <location>
        <begin position="130"/>
        <end position="147"/>
    </location>
</feature>
<reference evidence="2 3" key="1">
    <citation type="submission" date="2022-12" db="EMBL/GenBank/DDBJ databases">
        <title>Draft genome sequence of Paenibacillus sp. dW9.</title>
        <authorList>
            <person name="Choi E.-W."/>
            <person name="Kim D.-U."/>
        </authorList>
    </citation>
    <scope>NUCLEOTIDE SEQUENCE [LARGE SCALE GENOMIC DNA]</scope>
    <source>
        <strain evidence="3">dW9</strain>
    </source>
</reference>
<dbReference type="RefSeq" id="WP_269879757.1">
    <property type="nucleotide sequence ID" value="NZ_JAQAGZ010000001.1"/>
</dbReference>
<accession>A0ABT4Q3G4</accession>
<dbReference type="Gene3D" id="1.20.1500.10">
    <property type="entry name" value="YheA/YmcA-like"/>
    <property type="match status" value="1"/>
</dbReference>
<protein>
    <submittedName>
        <fullName evidence="2">YlbF family regulator</fullName>
    </submittedName>
</protein>
<evidence type="ECO:0000256" key="1">
    <source>
        <dbReference type="SAM" id="MobiDB-lite"/>
    </source>
</evidence>
<comment type="caution">
    <text evidence="2">The sequence shown here is derived from an EMBL/GenBank/DDBJ whole genome shotgun (WGS) entry which is preliminary data.</text>
</comment>
<organism evidence="2 3">
    <name type="scientific">Paenibacillus gyeongsangnamensis</name>
    <dbReference type="NCBI Taxonomy" id="3388067"/>
    <lineage>
        <taxon>Bacteria</taxon>
        <taxon>Bacillati</taxon>
        <taxon>Bacillota</taxon>
        <taxon>Bacilli</taxon>
        <taxon>Bacillales</taxon>
        <taxon>Paenibacillaceae</taxon>
        <taxon>Paenibacillus</taxon>
    </lineage>
</organism>